<proteinExistence type="predicted"/>
<evidence type="ECO:0000313" key="1">
    <source>
        <dbReference type="EMBL" id="MDC3988191.1"/>
    </source>
</evidence>
<dbReference type="Proteomes" id="UP001151081">
    <property type="component" value="Unassembled WGS sequence"/>
</dbReference>
<accession>A0A9X4AXS4</accession>
<gene>
    <name evidence="1" type="ORF">KEG57_47425</name>
</gene>
<name>A0A9X4AXS4_9BACT</name>
<organism evidence="1 2">
    <name type="scientific">Polyangium jinanense</name>
    <dbReference type="NCBI Taxonomy" id="2829994"/>
    <lineage>
        <taxon>Bacteria</taxon>
        <taxon>Pseudomonadati</taxon>
        <taxon>Myxococcota</taxon>
        <taxon>Polyangia</taxon>
        <taxon>Polyangiales</taxon>
        <taxon>Polyangiaceae</taxon>
        <taxon>Polyangium</taxon>
    </lineage>
</organism>
<reference evidence="1 2" key="1">
    <citation type="submission" date="2021-04" db="EMBL/GenBank/DDBJ databases">
        <title>Genome analysis of Polyangium sp.</title>
        <authorList>
            <person name="Li Y."/>
            <person name="Wang J."/>
        </authorList>
    </citation>
    <scope>NUCLEOTIDE SEQUENCE [LARGE SCALE GENOMIC DNA]</scope>
    <source>
        <strain evidence="1 2">SDU14</strain>
    </source>
</reference>
<keyword evidence="2" id="KW-1185">Reference proteome</keyword>
<evidence type="ECO:0000313" key="2">
    <source>
        <dbReference type="Proteomes" id="UP001151081"/>
    </source>
</evidence>
<protein>
    <submittedName>
        <fullName evidence="1">Uncharacterized protein</fullName>
    </submittedName>
</protein>
<dbReference type="EMBL" id="JAGTJJ010000067">
    <property type="protein sequence ID" value="MDC3988191.1"/>
    <property type="molecule type" value="Genomic_DNA"/>
</dbReference>
<dbReference type="RefSeq" id="WP_272459753.1">
    <property type="nucleotide sequence ID" value="NZ_JAGTJJ010000067.1"/>
</dbReference>
<dbReference type="AlphaFoldDB" id="A0A9X4AXS4"/>
<sequence length="299" mass="33605">MKTEVKVLFAAQHIPGGLEAVFGPAGIPMDVAEVQDFTLQRKRQIRVNLTLDETDKRLSVLLDLLKTHGISWLERRYDCFTDEELESTRLLVMWYDVNAEVFAGPRVGTTYDVSEACNRCGAGARQTSAMIIDGEYLHRLEGRRAAATCYDDMLVDEKLAGTLAESGLIGISFRGVFAAFEKRGHIQLPWRQICATHTMPPLSPRSTGIERDELCSCGRSGFLGQAEVPLRLVYRASDLVDIRDVNVTWEWFGDFHFEGDVSDALFPSPLFLVTPKVWRIFRDAGVTGFDWIPIQVVDE</sequence>
<comment type="caution">
    <text evidence="1">The sequence shown here is derived from an EMBL/GenBank/DDBJ whole genome shotgun (WGS) entry which is preliminary data.</text>
</comment>